<gene>
    <name evidence="2" type="ORF">E2C01_084064</name>
</gene>
<evidence type="ECO:0000256" key="1">
    <source>
        <dbReference type="SAM" id="Phobius"/>
    </source>
</evidence>
<keyword evidence="1" id="KW-1133">Transmembrane helix</keyword>
<name>A0A5B7IUA9_PORTR</name>
<proteinExistence type="predicted"/>
<dbReference type="AlphaFoldDB" id="A0A5B7IUA9"/>
<keyword evidence="1" id="KW-0812">Transmembrane</keyword>
<feature type="transmembrane region" description="Helical" evidence="1">
    <location>
        <begin position="101"/>
        <end position="120"/>
    </location>
</feature>
<accession>A0A5B7IUA9</accession>
<organism evidence="2 3">
    <name type="scientific">Portunus trituberculatus</name>
    <name type="common">Swimming crab</name>
    <name type="synonym">Neptunus trituberculatus</name>
    <dbReference type="NCBI Taxonomy" id="210409"/>
    <lineage>
        <taxon>Eukaryota</taxon>
        <taxon>Metazoa</taxon>
        <taxon>Ecdysozoa</taxon>
        <taxon>Arthropoda</taxon>
        <taxon>Crustacea</taxon>
        <taxon>Multicrustacea</taxon>
        <taxon>Malacostraca</taxon>
        <taxon>Eumalacostraca</taxon>
        <taxon>Eucarida</taxon>
        <taxon>Decapoda</taxon>
        <taxon>Pleocyemata</taxon>
        <taxon>Brachyura</taxon>
        <taxon>Eubrachyura</taxon>
        <taxon>Portunoidea</taxon>
        <taxon>Portunidae</taxon>
        <taxon>Portuninae</taxon>
        <taxon>Portunus</taxon>
    </lineage>
</organism>
<reference evidence="2 3" key="1">
    <citation type="submission" date="2019-05" db="EMBL/GenBank/DDBJ databases">
        <title>Another draft genome of Portunus trituberculatus and its Hox gene families provides insights of decapod evolution.</title>
        <authorList>
            <person name="Jeong J.-H."/>
            <person name="Song I."/>
            <person name="Kim S."/>
            <person name="Choi T."/>
            <person name="Kim D."/>
            <person name="Ryu S."/>
            <person name="Kim W."/>
        </authorList>
    </citation>
    <scope>NUCLEOTIDE SEQUENCE [LARGE SCALE GENOMIC DNA]</scope>
    <source>
        <tissue evidence="2">Muscle</tissue>
    </source>
</reference>
<evidence type="ECO:0000313" key="3">
    <source>
        <dbReference type="Proteomes" id="UP000324222"/>
    </source>
</evidence>
<keyword evidence="1" id="KW-0472">Membrane</keyword>
<dbReference type="Proteomes" id="UP000324222">
    <property type="component" value="Unassembled WGS sequence"/>
</dbReference>
<evidence type="ECO:0000313" key="2">
    <source>
        <dbReference type="EMBL" id="MPC89131.1"/>
    </source>
</evidence>
<dbReference type="EMBL" id="VSRR010079997">
    <property type="protein sequence ID" value="MPC89131.1"/>
    <property type="molecule type" value="Genomic_DNA"/>
</dbReference>
<sequence>MDPPSTLMDPTYTHLILIWRPGLEVYVFGGSLEECYCVLGPCGRRRGVARRNHLRHASGHAPTLFPSQVLHIFSSAEGKDAVLRRTCLEWPAEHVAAPGECLAAAWGAVMVMVLVMVSVLGNISPTVPQEVRGTPTDTHLAAITLGFGRGWLVLSLAVSSEHKYPSLPHKTPHVSLGNDKYPIGSESPRRQAVVAVDKGPF</sequence>
<protein>
    <submittedName>
        <fullName evidence="2">Uncharacterized protein</fullName>
    </submittedName>
</protein>
<keyword evidence="3" id="KW-1185">Reference proteome</keyword>
<comment type="caution">
    <text evidence="2">The sequence shown here is derived from an EMBL/GenBank/DDBJ whole genome shotgun (WGS) entry which is preliminary data.</text>
</comment>